<dbReference type="AlphaFoldDB" id="A0A6J4T2P4"/>
<sequence>GLRASSRLGLLRPDRSRPVVHAGARGLQASVRGGHQAQRRADRLGRAALRGRHRDRSRPHNDRRARSHARHGDVPRPFRARPAAAHGRLGLPPDHQHRPTLAPGTGSRQGHGARLAPKGLRQGSRRPAPRSRVPPSVPRPRPHPQDRHRLCLGAGPVAVL</sequence>
<protein>
    <submittedName>
        <fullName evidence="2">MBL-fold metallo-hydrolase superfamily</fullName>
    </submittedName>
</protein>
<accession>A0A6J4T2P4</accession>
<dbReference type="GO" id="GO:0016787">
    <property type="term" value="F:hydrolase activity"/>
    <property type="evidence" value="ECO:0007669"/>
    <property type="project" value="UniProtKB-KW"/>
</dbReference>
<proteinExistence type="predicted"/>
<gene>
    <name evidence="2" type="ORF">AVDCRST_MAG62-619</name>
</gene>
<name>A0A6J4T2P4_9SPHN</name>
<evidence type="ECO:0000313" key="2">
    <source>
        <dbReference type="EMBL" id="CAA9512577.1"/>
    </source>
</evidence>
<feature type="region of interest" description="Disordered" evidence="1">
    <location>
        <begin position="1"/>
        <end position="160"/>
    </location>
</feature>
<evidence type="ECO:0000256" key="1">
    <source>
        <dbReference type="SAM" id="MobiDB-lite"/>
    </source>
</evidence>
<feature type="compositionally biased region" description="Basic and acidic residues" evidence="1">
    <location>
        <begin position="58"/>
        <end position="76"/>
    </location>
</feature>
<dbReference type="EMBL" id="CADCWB010000075">
    <property type="protein sequence ID" value="CAA9512577.1"/>
    <property type="molecule type" value="Genomic_DNA"/>
</dbReference>
<keyword evidence="2" id="KW-0378">Hydrolase</keyword>
<feature type="non-terminal residue" evidence="2">
    <location>
        <position position="160"/>
    </location>
</feature>
<organism evidence="2">
    <name type="scientific">uncultured Sphingomonas sp</name>
    <dbReference type="NCBI Taxonomy" id="158754"/>
    <lineage>
        <taxon>Bacteria</taxon>
        <taxon>Pseudomonadati</taxon>
        <taxon>Pseudomonadota</taxon>
        <taxon>Alphaproteobacteria</taxon>
        <taxon>Sphingomonadales</taxon>
        <taxon>Sphingomonadaceae</taxon>
        <taxon>Sphingomonas</taxon>
        <taxon>environmental samples</taxon>
    </lineage>
</organism>
<feature type="non-terminal residue" evidence="2">
    <location>
        <position position="1"/>
    </location>
</feature>
<feature type="compositionally biased region" description="Low complexity" evidence="1">
    <location>
        <begin position="1"/>
        <end position="11"/>
    </location>
</feature>
<reference evidence="2" key="1">
    <citation type="submission" date="2020-02" db="EMBL/GenBank/DDBJ databases">
        <authorList>
            <person name="Meier V. D."/>
        </authorList>
    </citation>
    <scope>NUCLEOTIDE SEQUENCE</scope>
    <source>
        <strain evidence="2">AVDCRST_MAG62</strain>
    </source>
</reference>